<dbReference type="Gene3D" id="1.10.630.10">
    <property type="entry name" value="Cytochrome P450"/>
    <property type="match status" value="1"/>
</dbReference>
<dbReference type="GO" id="GO:0020037">
    <property type="term" value="F:heme binding"/>
    <property type="evidence" value="ECO:0007669"/>
    <property type="project" value="InterPro"/>
</dbReference>
<evidence type="ECO:0008006" key="5">
    <source>
        <dbReference type="Google" id="ProtNLM"/>
    </source>
</evidence>
<dbReference type="InterPro" id="IPR001128">
    <property type="entry name" value="Cyt_P450"/>
</dbReference>
<sequence>DMIIAGIETTVAYLEWTMSLFVRNPQIANKLHEEIEYVVGKHSLETESDLGRMEYLQCVVKQSLGLYPLVPLSAPHESTEVCGVGWFILPKKTRLLVNVWVIGRDPVAWEYSWTFKPKRFMGKDIDIEGRNFNILPFGAGRRGFPRALMGHRLLELMFAQLMHCFY</sequence>
<accession>A0AA38GQ13</accession>
<name>A0AA38GQ13_TAXCH</name>
<protein>
    <recommendedName>
        <fullName evidence="5">Cytochrome P450</fullName>
    </recommendedName>
</protein>
<dbReference type="AlphaFoldDB" id="A0AA38GQ13"/>
<evidence type="ECO:0000256" key="1">
    <source>
        <dbReference type="ARBA" id="ARBA00005122"/>
    </source>
</evidence>
<comment type="caution">
    <text evidence="3">The sequence shown here is derived from an EMBL/GenBank/DDBJ whole genome shotgun (WGS) entry which is preliminary data.</text>
</comment>
<evidence type="ECO:0000313" key="4">
    <source>
        <dbReference type="Proteomes" id="UP000824469"/>
    </source>
</evidence>
<dbReference type="PANTHER" id="PTHR24281">
    <property type="entry name" value="STEROID 21-HYDROXYLASE-RELATED"/>
    <property type="match status" value="1"/>
</dbReference>
<evidence type="ECO:0000313" key="3">
    <source>
        <dbReference type="EMBL" id="KAH9325810.1"/>
    </source>
</evidence>
<keyword evidence="4" id="KW-1185">Reference proteome</keyword>
<evidence type="ECO:0000256" key="2">
    <source>
        <dbReference type="ARBA" id="ARBA00023059"/>
    </source>
</evidence>
<dbReference type="GO" id="GO:0005506">
    <property type="term" value="F:iron ion binding"/>
    <property type="evidence" value="ECO:0007669"/>
    <property type="project" value="InterPro"/>
</dbReference>
<dbReference type="GO" id="GO:0042617">
    <property type="term" value="P:paclitaxel biosynthetic process"/>
    <property type="evidence" value="ECO:0007669"/>
    <property type="project" value="UniProtKB-KW"/>
</dbReference>
<comment type="pathway">
    <text evidence="1">Alkaloid biosynthesis; taxol biosynthesis.</text>
</comment>
<dbReference type="PRINTS" id="PR00385">
    <property type="entry name" value="P450"/>
</dbReference>
<dbReference type="Pfam" id="PF00067">
    <property type="entry name" value="p450"/>
    <property type="match status" value="1"/>
</dbReference>
<feature type="non-terminal residue" evidence="3">
    <location>
        <position position="166"/>
    </location>
</feature>
<dbReference type="OMA" id="SIMNDDS"/>
<dbReference type="Proteomes" id="UP000824469">
    <property type="component" value="Unassembled WGS sequence"/>
</dbReference>
<dbReference type="InterPro" id="IPR036396">
    <property type="entry name" value="Cyt_P450_sf"/>
</dbReference>
<dbReference type="PRINTS" id="PR00463">
    <property type="entry name" value="EP450I"/>
</dbReference>
<dbReference type="EMBL" id="JAHRHJ020000002">
    <property type="protein sequence ID" value="KAH9325810.1"/>
    <property type="molecule type" value="Genomic_DNA"/>
</dbReference>
<dbReference type="GO" id="GO:0004497">
    <property type="term" value="F:monooxygenase activity"/>
    <property type="evidence" value="ECO:0007669"/>
    <property type="project" value="InterPro"/>
</dbReference>
<gene>
    <name evidence="3" type="ORF">KI387_005988</name>
</gene>
<keyword evidence="2" id="KW-0876">Taxol biosynthesis</keyword>
<dbReference type="InterPro" id="IPR002401">
    <property type="entry name" value="Cyt_P450_E_grp-I"/>
</dbReference>
<dbReference type="SUPFAM" id="SSF48264">
    <property type="entry name" value="Cytochrome P450"/>
    <property type="match status" value="1"/>
</dbReference>
<organism evidence="3 4">
    <name type="scientific">Taxus chinensis</name>
    <name type="common">Chinese yew</name>
    <name type="synonym">Taxus wallichiana var. chinensis</name>
    <dbReference type="NCBI Taxonomy" id="29808"/>
    <lineage>
        <taxon>Eukaryota</taxon>
        <taxon>Viridiplantae</taxon>
        <taxon>Streptophyta</taxon>
        <taxon>Embryophyta</taxon>
        <taxon>Tracheophyta</taxon>
        <taxon>Spermatophyta</taxon>
        <taxon>Pinopsida</taxon>
        <taxon>Pinidae</taxon>
        <taxon>Conifers II</taxon>
        <taxon>Cupressales</taxon>
        <taxon>Taxaceae</taxon>
        <taxon>Taxus</taxon>
    </lineage>
</organism>
<feature type="non-terminal residue" evidence="3">
    <location>
        <position position="1"/>
    </location>
</feature>
<proteinExistence type="predicted"/>
<dbReference type="GO" id="GO:0016705">
    <property type="term" value="F:oxidoreductase activity, acting on paired donors, with incorporation or reduction of molecular oxygen"/>
    <property type="evidence" value="ECO:0007669"/>
    <property type="project" value="InterPro"/>
</dbReference>
<reference evidence="3 4" key="1">
    <citation type="journal article" date="2021" name="Nat. Plants">
        <title>The Taxus genome provides insights into paclitaxel biosynthesis.</title>
        <authorList>
            <person name="Xiong X."/>
            <person name="Gou J."/>
            <person name="Liao Q."/>
            <person name="Li Y."/>
            <person name="Zhou Q."/>
            <person name="Bi G."/>
            <person name="Li C."/>
            <person name="Du R."/>
            <person name="Wang X."/>
            <person name="Sun T."/>
            <person name="Guo L."/>
            <person name="Liang H."/>
            <person name="Lu P."/>
            <person name="Wu Y."/>
            <person name="Zhang Z."/>
            <person name="Ro D.K."/>
            <person name="Shang Y."/>
            <person name="Huang S."/>
            <person name="Yan J."/>
        </authorList>
    </citation>
    <scope>NUCLEOTIDE SEQUENCE [LARGE SCALE GENOMIC DNA]</scope>
    <source>
        <strain evidence="3">Ta-2019</strain>
    </source>
</reference>